<dbReference type="SUPFAM" id="SSF50156">
    <property type="entry name" value="PDZ domain-like"/>
    <property type="match status" value="1"/>
</dbReference>
<dbReference type="Gene3D" id="2.30.42.10">
    <property type="match status" value="1"/>
</dbReference>
<feature type="transmembrane region" description="Helical" evidence="1">
    <location>
        <begin position="56"/>
        <end position="76"/>
    </location>
</feature>
<evidence type="ECO:0000256" key="1">
    <source>
        <dbReference type="SAM" id="Phobius"/>
    </source>
</evidence>
<name>W7Z035_9BACL</name>
<feature type="transmembrane region" description="Helical" evidence="1">
    <location>
        <begin position="15"/>
        <end position="35"/>
    </location>
</feature>
<dbReference type="InterPro" id="IPR001478">
    <property type="entry name" value="PDZ"/>
</dbReference>
<feature type="transmembrane region" description="Helical" evidence="1">
    <location>
        <begin position="255"/>
        <end position="286"/>
    </location>
</feature>
<feature type="transmembrane region" description="Helical" evidence="1">
    <location>
        <begin position="184"/>
        <end position="203"/>
    </location>
</feature>
<dbReference type="EMBL" id="BAVZ01000021">
    <property type="protein sequence ID" value="GAF10316.1"/>
    <property type="molecule type" value="Genomic_DNA"/>
</dbReference>
<evidence type="ECO:0000313" key="3">
    <source>
        <dbReference type="EMBL" id="GAF10316.1"/>
    </source>
</evidence>
<feature type="transmembrane region" description="Helical" evidence="1">
    <location>
        <begin position="82"/>
        <end position="100"/>
    </location>
</feature>
<keyword evidence="3" id="KW-0131">Cell cycle</keyword>
<dbReference type="Pfam" id="PF17820">
    <property type="entry name" value="PDZ_6"/>
    <property type="match status" value="1"/>
</dbReference>
<dbReference type="OrthoDB" id="198399at2"/>
<dbReference type="InterPro" id="IPR041489">
    <property type="entry name" value="PDZ_6"/>
</dbReference>
<dbReference type="PROSITE" id="PS50106">
    <property type="entry name" value="PDZ"/>
    <property type="match status" value="1"/>
</dbReference>
<feature type="transmembrane region" description="Helical" evidence="1">
    <location>
        <begin position="107"/>
        <end position="125"/>
    </location>
</feature>
<keyword evidence="1" id="KW-0812">Transmembrane</keyword>
<dbReference type="GO" id="GO:0051301">
    <property type="term" value="P:cell division"/>
    <property type="evidence" value="ECO:0007669"/>
    <property type="project" value="UniProtKB-KW"/>
</dbReference>
<gene>
    <name evidence="3" type="ORF">JCM16418_4495</name>
</gene>
<dbReference type="AlphaFoldDB" id="W7Z035"/>
<dbReference type="eggNOG" id="COG0265">
    <property type="taxonomic scope" value="Bacteria"/>
</dbReference>
<dbReference type="InterPro" id="IPR036034">
    <property type="entry name" value="PDZ_sf"/>
</dbReference>
<feature type="transmembrane region" description="Helical" evidence="1">
    <location>
        <begin position="145"/>
        <end position="163"/>
    </location>
</feature>
<keyword evidence="1" id="KW-1133">Transmembrane helix</keyword>
<accession>W7Z035</accession>
<dbReference type="RefSeq" id="WP_052020604.1">
    <property type="nucleotide sequence ID" value="NZ_BAVZ01000021.1"/>
</dbReference>
<evidence type="ECO:0000259" key="2">
    <source>
        <dbReference type="PROSITE" id="PS50106"/>
    </source>
</evidence>
<keyword evidence="4" id="KW-1185">Reference proteome</keyword>
<reference evidence="3 4" key="1">
    <citation type="journal article" date="2014" name="Genome Announc.">
        <title>Draft Genome Sequence of Paenibacillus pini JCM 16418T, Isolated from the Rhizosphere of Pine Tree.</title>
        <authorList>
            <person name="Yuki M."/>
            <person name="Oshima K."/>
            <person name="Suda W."/>
            <person name="Oshida Y."/>
            <person name="Kitamura K."/>
            <person name="Iida Y."/>
            <person name="Hattori M."/>
            <person name="Ohkuma M."/>
        </authorList>
    </citation>
    <scope>NUCLEOTIDE SEQUENCE [LARGE SCALE GENOMIC DNA]</scope>
    <source>
        <strain evidence="3 4">JCM 16418</strain>
    </source>
</reference>
<protein>
    <submittedName>
        <fullName evidence="3">Cell division topological determinant MinJ</fullName>
    </submittedName>
</protein>
<comment type="caution">
    <text evidence="3">The sequence shown here is derived from an EMBL/GenBank/DDBJ whole genome shotgun (WGS) entry which is preliminary data.</text>
</comment>
<keyword evidence="3" id="KW-0132">Cell division</keyword>
<organism evidence="3 4">
    <name type="scientific">Paenibacillus pini JCM 16418</name>
    <dbReference type="NCBI Taxonomy" id="1236976"/>
    <lineage>
        <taxon>Bacteria</taxon>
        <taxon>Bacillati</taxon>
        <taxon>Bacillota</taxon>
        <taxon>Bacilli</taxon>
        <taxon>Bacillales</taxon>
        <taxon>Paenibacillaceae</taxon>
        <taxon>Paenibacillus</taxon>
    </lineage>
</organism>
<dbReference type="STRING" id="1236976.JCM16418_4495"/>
<feature type="transmembrane region" description="Helical" evidence="1">
    <location>
        <begin position="223"/>
        <end position="243"/>
    </location>
</feature>
<feature type="domain" description="PDZ" evidence="2">
    <location>
        <begin position="311"/>
        <end position="367"/>
    </location>
</feature>
<proteinExistence type="predicted"/>
<sequence>MNLALELLWNFTDALVQLLLQPFYYISIIFMMLIYRRQVLLERKLFHVRLHSWGNQTFRTIVGGLIAGISVSIAVAFLGISLTQEAIICIWAVAIVLLLFRIRYLCFAYSIGILGVMQFGLNLFTNWEPTSFMGSITDTIRGLDIPALLALVAILHLAEALLIKLQGVSFANPLFMESKRGKLVGGYQMQAFWPLPLFLLIPAQTSGSILPWTPLLGNGWSGGFSMMALPVVIGFSEMTQSLLPQVKATRTFKRLLIYSVALFALSLLSAWWTPLIIVASLASILLHEGLVWYSRFEEQNQSPIFVHPTQGMKVLGIIPGSPAQELGIVTGETILKVNGVLIRTKEQLHSALRMNPAFCKLEVRNLQGESKFIQRAIYAGDHHQLGVILAPDPDAGVALVMKPVSIFQIVGMKVNARNKLPDTYRSDDIEEDSFPM</sequence>
<dbReference type="Proteomes" id="UP000019364">
    <property type="component" value="Unassembled WGS sequence"/>
</dbReference>
<evidence type="ECO:0000313" key="4">
    <source>
        <dbReference type="Proteomes" id="UP000019364"/>
    </source>
</evidence>
<keyword evidence="1" id="KW-0472">Membrane</keyword>